<accession>Q2XNW4</accession>
<reference evidence="2" key="1">
    <citation type="submission" date="2006-04" db="EMBL/GenBank/DDBJ databases">
        <title>Comparative Sequence and Genetic Analyses of the Asparagus, Onion, and Rice Genomes Reveal Similar Structures, But No Microsynteny.</title>
        <authorList>
            <person name="Jernej J."/>
            <person name="Suzuki G."/>
            <person name="McCallum J."/>
            <person name="Cheung F."/>
            <person name="Arbogast T."/>
            <person name="Tallon L.J."/>
            <person name="Smith S."/>
            <person name="Utterback T."/>
            <person name="Havey M.J."/>
            <person name="Town C.D."/>
        </authorList>
    </citation>
    <scope>NUCLEOTIDE SEQUENCE</scope>
</reference>
<protein>
    <submittedName>
        <fullName evidence="2">Uncharacterized protein</fullName>
    </submittedName>
</protein>
<sequence length="137" mass="14108">MTRGLASHLKVTRLSEGSGLKTGGGCALYKGGRWRVFSEGDFAGLRQYAWRYRVNDRTALDLTVTGSLNFVRAGGNSGMAEGNSGVFGGERGAREGADGGTRGSPRRALGGGRGPPPPAVLDDVVSCVDGCVAEDCG</sequence>
<proteinExistence type="predicted"/>
<feature type="region of interest" description="Disordered" evidence="1">
    <location>
        <begin position="80"/>
        <end position="121"/>
    </location>
</feature>
<dbReference type="EMBL" id="AC183409">
    <property type="protein sequence ID" value="ABB55308.1"/>
    <property type="molecule type" value="Genomic_DNA"/>
</dbReference>
<evidence type="ECO:0000256" key="1">
    <source>
        <dbReference type="SAM" id="MobiDB-lite"/>
    </source>
</evidence>
<evidence type="ECO:0000313" key="2">
    <source>
        <dbReference type="EMBL" id="ABB55308.1"/>
    </source>
</evidence>
<name>Q2XNW4_ASPOF</name>
<dbReference type="AlphaFoldDB" id="Q2XNW4"/>
<gene>
    <name evidence="2" type="ORF">12.t00015</name>
</gene>
<organism evidence="2">
    <name type="scientific">Asparagus officinalis</name>
    <name type="common">Garden asparagus</name>
    <dbReference type="NCBI Taxonomy" id="4686"/>
    <lineage>
        <taxon>Eukaryota</taxon>
        <taxon>Viridiplantae</taxon>
        <taxon>Streptophyta</taxon>
        <taxon>Embryophyta</taxon>
        <taxon>Tracheophyta</taxon>
        <taxon>Spermatophyta</taxon>
        <taxon>Magnoliopsida</taxon>
        <taxon>Liliopsida</taxon>
        <taxon>Asparagales</taxon>
        <taxon>Asparagaceae</taxon>
        <taxon>Asparagoideae</taxon>
        <taxon>Asparagus</taxon>
    </lineage>
</organism>